<organism evidence="2 3">
    <name type="scientific">Fuerstiella marisgermanici</name>
    <dbReference type="NCBI Taxonomy" id="1891926"/>
    <lineage>
        <taxon>Bacteria</taxon>
        <taxon>Pseudomonadati</taxon>
        <taxon>Planctomycetota</taxon>
        <taxon>Planctomycetia</taxon>
        <taxon>Planctomycetales</taxon>
        <taxon>Planctomycetaceae</taxon>
        <taxon>Fuerstiella</taxon>
    </lineage>
</organism>
<evidence type="ECO:0008006" key="4">
    <source>
        <dbReference type="Google" id="ProtNLM"/>
    </source>
</evidence>
<accession>A0A1P8WPH0</accession>
<name>A0A1P8WPH0_9PLAN</name>
<evidence type="ECO:0000313" key="3">
    <source>
        <dbReference type="Proteomes" id="UP000187735"/>
    </source>
</evidence>
<reference evidence="2 3" key="1">
    <citation type="journal article" date="2016" name="Front. Microbiol.">
        <title>Fuerstia marisgermanicae gen. nov., sp. nov., an Unusual Member of the Phylum Planctomycetes from the German Wadden Sea.</title>
        <authorList>
            <person name="Kohn T."/>
            <person name="Heuer A."/>
            <person name="Jogler M."/>
            <person name="Vollmers J."/>
            <person name="Boedeker C."/>
            <person name="Bunk B."/>
            <person name="Rast P."/>
            <person name="Borchert D."/>
            <person name="Glockner I."/>
            <person name="Freese H.M."/>
            <person name="Klenk H.P."/>
            <person name="Overmann J."/>
            <person name="Kaster A.K."/>
            <person name="Rohde M."/>
            <person name="Wiegand S."/>
            <person name="Jogler C."/>
        </authorList>
    </citation>
    <scope>NUCLEOTIDE SEQUENCE [LARGE SCALE GENOMIC DNA]</scope>
    <source>
        <strain evidence="2 3">NH11</strain>
    </source>
</reference>
<feature type="signal peptide" evidence="1">
    <location>
        <begin position="1"/>
        <end position="22"/>
    </location>
</feature>
<evidence type="ECO:0000313" key="2">
    <source>
        <dbReference type="EMBL" id="APZ95962.1"/>
    </source>
</evidence>
<dbReference type="STRING" id="1891926.Fuma_05625"/>
<proteinExistence type="predicted"/>
<dbReference type="EMBL" id="CP017641">
    <property type="protein sequence ID" value="APZ95962.1"/>
    <property type="molecule type" value="Genomic_DNA"/>
</dbReference>
<keyword evidence="3" id="KW-1185">Reference proteome</keyword>
<dbReference type="Proteomes" id="UP000187735">
    <property type="component" value="Chromosome"/>
</dbReference>
<dbReference type="KEGG" id="fmr:Fuma_05625"/>
<keyword evidence="1" id="KW-0732">Signal</keyword>
<gene>
    <name evidence="2" type="ORF">Fuma_05625</name>
</gene>
<evidence type="ECO:0000256" key="1">
    <source>
        <dbReference type="SAM" id="SignalP"/>
    </source>
</evidence>
<dbReference type="InterPro" id="IPR029475">
    <property type="entry name" value="DUF6807"/>
</dbReference>
<dbReference type="AlphaFoldDB" id="A0A1P8WPH0"/>
<feature type="chain" id="PRO_5012975782" description="Methane oxygenase PmoA" evidence="1">
    <location>
        <begin position="23"/>
        <end position="315"/>
    </location>
</feature>
<dbReference type="Pfam" id="PF14100">
    <property type="entry name" value="DUF6807"/>
    <property type="match status" value="1"/>
</dbReference>
<protein>
    <recommendedName>
        <fullName evidence="4">Methane oxygenase PmoA</fullName>
    </recommendedName>
</protein>
<sequence length="315" mass="35170" precursor="true">MKITSFMTCASLLIGSVATSIAQDTKGVSFQRKSDGELQILIDGKKFGVLNHGKEWNKPFLYPLWAPNGKNILREIVPTAEDQDSKTGKDHFHHKGVWVAVDSVNEKKLNFWHEKDKIVNQSVKVAVSDGVGSLTMHNTWMDGDQPLLQETTVATFYPDRLVTYDIELAAVDKDVTFYDTKEGFFAVRIAHTMRESEGGHIINAEGLNGSAECWGKPTPWIDYYGEVDGATCGVTLMDHPNNFRKSRYHVRNYGLFGISPFGPKIYSNKTEPESPVVLSPGEKNLKLTYGMYVHDGDVKEGGVAKAYQQFLNVTK</sequence>
<dbReference type="RefSeq" id="WP_218922320.1">
    <property type="nucleotide sequence ID" value="NZ_CP017641.1"/>
</dbReference>